<keyword evidence="4" id="KW-1185">Reference proteome</keyword>
<evidence type="ECO:0000313" key="4">
    <source>
        <dbReference type="Proteomes" id="UP000663203"/>
    </source>
</evidence>
<feature type="transmembrane region" description="Helical" evidence="1">
    <location>
        <begin position="335"/>
        <end position="355"/>
    </location>
</feature>
<dbReference type="RefSeq" id="WP_207289702.1">
    <property type="nucleotide sequence ID" value="NZ_CP071462.1"/>
</dbReference>
<dbReference type="CDD" id="cd04179">
    <property type="entry name" value="DPM_DPG-synthase_like"/>
    <property type="match status" value="1"/>
</dbReference>
<evidence type="ECO:0000256" key="1">
    <source>
        <dbReference type="SAM" id="Phobius"/>
    </source>
</evidence>
<dbReference type="Pfam" id="PF00535">
    <property type="entry name" value="Glycos_transf_2"/>
    <property type="match status" value="2"/>
</dbReference>
<dbReference type="Gene3D" id="3.90.550.10">
    <property type="entry name" value="Spore Coat Polysaccharide Biosynthesis Protein SpsA, Chain A"/>
    <property type="match status" value="1"/>
</dbReference>
<dbReference type="InterPro" id="IPR050256">
    <property type="entry name" value="Glycosyltransferase_2"/>
</dbReference>
<proteinExistence type="predicted"/>
<dbReference type="PANTHER" id="PTHR48090:SF7">
    <property type="entry name" value="RFBJ PROTEIN"/>
    <property type="match status" value="1"/>
</dbReference>
<accession>A0A8A2VD99</accession>
<dbReference type="InterPro" id="IPR029044">
    <property type="entry name" value="Nucleotide-diphossugar_trans"/>
</dbReference>
<evidence type="ECO:0000313" key="3">
    <source>
        <dbReference type="EMBL" id="QSX00034.1"/>
    </source>
</evidence>
<feature type="transmembrane region" description="Helical" evidence="1">
    <location>
        <begin position="295"/>
        <end position="314"/>
    </location>
</feature>
<dbReference type="EMBL" id="CP071462">
    <property type="protein sequence ID" value="QSX00034.1"/>
    <property type="molecule type" value="Genomic_DNA"/>
</dbReference>
<feature type="domain" description="Glycosyltransferase 2-like" evidence="2">
    <location>
        <begin position="9"/>
        <end position="54"/>
    </location>
</feature>
<protein>
    <submittedName>
        <fullName evidence="3">Glycosyltransferase family 2 protein</fullName>
    </submittedName>
</protein>
<dbReference type="SUPFAM" id="SSF53448">
    <property type="entry name" value="Nucleotide-diphospho-sugar transferases"/>
    <property type="match status" value="1"/>
</dbReference>
<name>A0A8A2VD99_9EURY</name>
<organism evidence="3 4">
    <name type="scientific">Haloterrigena alkaliphila</name>
    <dbReference type="NCBI Taxonomy" id="2816475"/>
    <lineage>
        <taxon>Archaea</taxon>
        <taxon>Methanobacteriati</taxon>
        <taxon>Methanobacteriota</taxon>
        <taxon>Stenosarchaea group</taxon>
        <taxon>Halobacteria</taxon>
        <taxon>Halobacteriales</taxon>
        <taxon>Natrialbaceae</taxon>
        <taxon>Haloterrigena</taxon>
    </lineage>
</organism>
<keyword evidence="1" id="KW-0812">Transmembrane</keyword>
<dbReference type="KEGG" id="hakz:J0X25_03445"/>
<keyword evidence="1" id="KW-1133">Transmembrane helix</keyword>
<dbReference type="InterPro" id="IPR001173">
    <property type="entry name" value="Glyco_trans_2-like"/>
</dbReference>
<dbReference type="AlphaFoldDB" id="A0A8A2VD99"/>
<feature type="domain" description="Glycosyltransferase 2-like" evidence="2">
    <location>
        <begin position="101"/>
        <end position="221"/>
    </location>
</feature>
<evidence type="ECO:0000259" key="2">
    <source>
        <dbReference type="Pfam" id="PF00535"/>
    </source>
</evidence>
<reference evidence="3 4" key="1">
    <citation type="submission" date="2021-03" db="EMBL/GenBank/DDBJ databases">
        <title>Haloterrigena longa sp. nov. and Haloterrigena limicola sp. nov., extremely halophilic archaea isolated from a salt lake.</title>
        <authorList>
            <person name="Henglin C."/>
        </authorList>
    </citation>
    <scope>NUCLEOTIDE SEQUENCE [LARGE SCALE GENOMIC DNA]</scope>
    <source>
        <strain evidence="3 4">KZCA68</strain>
    </source>
</reference>
<dbReference type="GeneID" id="63186328"/>
<dbReference type="PANTHER" id="PTHR48090">
    <property type="entry name" value="UNDECAPRENYL-PHOSPHATE 4-DEOXY-4-FORMAMIDO-L-ARABINOSE TRANSFERASE-RELATED"/>
    <property type="match status" value="1"/>
</dbReference>
<sequence length="367" mass="40585">MYDEHTIGVVIPAYNEEGLVGDVVRDVPTYVDRIYAIDDRSTDGTRAEITDAAERDATNWSTEDGFGGGSSRYRLDGSATLSRSGAGQTRFDAQFENRVETVEQIGRVVSIRHAENRGAGGAIKTGYLAALVDDIDVVATIDGDGQMDPTYLDRFLDPIVDGPAEYTKGSRFMNTSYREEMPPFRAFGNVLLTLLTKVASGYWRMTDPQNGYTAISNRALREIDVGDLFEYYGYCNSVLVRLNASDLPIADVDIPALYGDEDSNIEYATYVRKVSLMLLENFLWRLKTKQVDRGFYPTSVLYVVGAASIAFGALRAIQTRILSDDRSVSSAMRSAVVFATVGLLSVLSAILSEWFESRSLESKIEFE</sequence>
<gene>
    <name evidence="3" type="ORF">J0X25_03445</name>
</gene>
<keyword evidence="1" id="KW-0472">Membrane</keyword>
<dbReference type="Proteomes" id="UP000663203">
    <property type="component" value="Chromosome"/>
</dbReference>